<evidence type="ECO:0000256" key="1">
    <source>
        <dbReference type="SAM" id="Coils"/>
    </source>
</evidence>
<accession>A0A7D7WA57</accession>
<name>A0A7D7WA57_9MICO</name>
<feature type="transmembrane region" description="Helical" evidence="2">
    <location>
        <begin position="20"/>
        <end position="40"/>
    </location>
</feature>
<organism evidence="3 4">
    <name type="scientific">Microbacterium esteraromaticum</name>
    <dbReference type="NCBI Taxonomy" id="57043"/>
    <lineage>
        <taxon>Bacteria</taxon>
        <taxon>Bacillati</taxon>
        <taxon>Actinomycetota</taxon>
        <taxon>Actinomycetes</taxon>
        <taxon>Micrococcales</taxon>
        <taxon>Microbacteriaceae</taxon>
        <taxon>Microbacterium</taxon>
    </lineage>
</organism>
<keyword evidence="2" id="KW-1133">Transmembrane helix</keyword>
<proteinExistence type="predicted"/>
<keyword evidence="2" id="KW-0472">Membrane</keyword>
<feature type="transmembrane region" description="Helical" evidence="2">
    <location>
        <begin position="46"/>
        <end position="65"/>
    </location>
</feature>
<keyword evidence="2" id="KW-0812">Transmembrane</keyword>
<dbReference type="RefSeq" id="WP_182252907.1">
    <property type="nucleotide sequence ID" value="NZ_CP043732.1"/>
</dbReference>
<sequence length="365" mass="39159">MDRSPLAHSTSALRRVTWRLWPWMNWLLPIGFVLFCAWRTADERLVTAFLVVLGSPLLVPAAALLSSIPRFTLRRSGVTATPSLGAGLLMIQWWSWVGIALAMPDEQFDSSTRAGFPSLLQLAIGDSMGGVFAAWVLIASTVVGIASWIGLMMVATGPLRSVRTRAVDRMGALSIVAVPAVLVLLGLLGVGASGLRIDAAGEAANKVSSRSADEQIALAQTRYEALQRAVSALRAELATERWSADEVRVEALDERGPGYPSYRFRVGFSHVAAGDLRVDPKGIAEVLDATGWEIGTVTDAPLRIEARRADGTALRLVTDGDMPLRIDVLSATWWQSGDAPVTTELAGLAGSTGNGYSARRWPDLE</sequence>
<keyword evidence="1" id="KW-0175">Coiled coil</keyword>
<feature type="transmembrane region" description="Helical" evidence="2">
    <location>
        <begin position="172"/>
        <end position="195"/>
    </location>
</feature>
<feature type="coiled-coil region" evidence="1">
    <location>
        <begin position="209"/>
        <end position="236"/>
    </location>
</feature>
<gene>
    <name evidence="3" type="ORF">FVO59_12290</name>
</gene>
<protein>
    <submittedName>
        <fullName evidence="3">Uncharacterized protein</fullName>
    </submittedName>
</protein>
<feature type="transmembrane region" description="Helical" evidence="2">
    <location>
        <begin position="77"/>
        <end position="96"/>
    </location>
</feature>
<evidence type="ECO:0000256" key="2">
    <source>
        <dbReference type="SAM" id="Phobius"/>
    </source>
</evidence>
<evidence type="ECO:0000313" key="4">
    <source>
        <dbReference type="Proteomes" id="UP000515708"/>
    </source>
</evidence>
<feature type="transmembrane region" description="Helical" evidence="2">
    <location>
        <begin position="132"/>
        <end position="151"/>
    </location>
</feature>
<evidence type="ECO:0000313" key="3">
    <source>
        <dbReference type="EMBL" id="QMU97896.1"/>
    </source>
</evidence>
<dbReference type="EMBL" id="CP043732">
    <property type="protein sequence ID" value="QMU97896.1"/>
    <property type="molecule type" value="Genomic_DNA"/>
</dbReference>
<reference evidence="3 4" key="1">
    <citation type="journal article" date="2020" name="Front. Microbiol.">
        <title>Design of Bacterial Strain-Specific qPCR Assays Using NGS Data and Publicly Available Resources and Its Application to Track Biocontrol Strains.</title>
        <authorList>
            <person name="Hernandez I."/>
            <person name="Sant C."/>
            <person name="Martinez R."/>
            <person name="Fernandez C."/>
        </authorList>
    </citation>
    <scope>NUCLEOTIDE SEQUENCE [LARGE SCALE GENOMIC DNA]</scope>
    <source>
        <strain evidence="3 4">B24</strain>
    </source>
</reference>
<dbReference type="Proteomes" id="UP000515708">
    <property type="component" value="Chromosome"/>
</dbReference>
<dbReference type="AlphaFoldDB" id="A0A7D7WA57"/>